<dbReference type="Proteomes" id="UP000317572">
    <property type="component" value="Chromosome"/>
</dbReference>
<sequence>MKQLDFTLSLIDKLTRPLKQAQASVTGFAEKSQAAFGKIAVGGAALVGVGLSIKGALGPAIEMTDALNSAATKGIDDKTLQKVAGDALAFSARYGKSATEFIGSTEAIRSQVARLSNDELPAFAVATNTLAAAVKGSAAEAAEYMGSMYNKFDSYAEKIGRVEFAEQVAGKTAYMAQAFGTSMQTISDLMEGAKGVGSNYGVGLDEQFAVLGQLEKTLGTEASGSYESFYKVAQQGAKQLGLSFVNASGQMLTMPQMLEKLQAKYGASIEGNLKAQAELDKAFGDGANVIKQLYGNVDILNRHINTLGSSDGMKRATEMAHKMANPWERLTAIWYSIRAAMGLTLLPVLYPLINKMADAGQTLVRWLKLFPNLARAIGLAVIAFMSLAAAGAIANIAIGIHAFLMLGLKNLLGPVAKLLGLNRLAMLAGGAATTVFNRGLKGVRAALLATSIAARTGAASFLLMAWPIALVVAAIGAAVAAVYIFWQPIKAFVKGFISGFKQAAGTLAPFAGLFSPISRAIGAVWGAVKTLFGWFMNLLAPVQWTAGELQGVTSAGEACGQIVAGALGLLLAPLELVINMVGHLFDAIGIVYQGWLDVIAAFDPARPVESFKKIGQVVSNVFSSLWKVLKASFADTYNWIVDKLNMLPGIDIDAMTVDVVPAVADVPALPGAAAAVSGEVLPAPSALPVGQALPTAAASVAGAVQRTPAPVALAIPQPPAPQVKAMAAVQPDKTKPAALTGNTLITGGKLKGIGPGGLSKDITNNTRTVTDNSKQIRIENINVKQGMTPEQLMEWQELN</sequence>
<evidence type="ECO:0000313" key="4">
    <source>
        <dbReference type="EMBL" id="QDL30634.1"/>
    </source>
</evidence>
<proteinExistence type="predicted"/>
<evidence type="ECO:0000313" key="6">
    <source>
        <dbReference type="Proteomes" id="UP000317572"/>
    </source>
</evidence>
<keyword evidence="2" id="KW-0812">Transmembrane</keyword>
<dbReference type="Pfam" id="PF10145">
    <property type="entry name" value="PhageMin_Tail"/>
    <property type="match status" value="1"/>
</dbReference>
<dbReference type="RefSeq" id="WP_142814556.1">
    <property type="nucleotide sequence ID" value="NZ_CP033893.1"/>
</dbReference>
<accession>A0A515CR37</accession>
<feature type="transmembrane region" description="Helical" evidence="2">
    <location>
        <begin position="332"/>
        <end position="353"/>
    </location>
</feature>
<dbReference type="EMBL" id="CP033893">
    <property type="protein sequence ID" value="QDL35183.1"/>
    <property type="molecule type" value="Genomic_DNA"/>
</dbReference>
<dbReference type="PANTHER" id="PTHR37813">
    <property type="entry name" value="FELS-2 PROPHAGE PROTEIN"/>
    <property type="match status" value="1"/>
</dbReference>
<evidence type="ECO:0000256" key="1">
    <source>
        <dbReference type="ARBA" id="ARBA00022612"/>
    </source>
</evidence>
<dbReference type="EMBL" id="CP033893">
    <property type="protein sequence ID" value="QDL30634.1"/>
    <property type="molecule type" value="Genomic_DNA"/>
</dbReference>
<gene>
    <name evidence="4" type="ORF">EGO53_01980</name>
    <name evidence="5" type="ORF">EGO53_26940</name>
</gene>
<protein>
    <submittedName>
        <fullName evidence="4">Phage tail tape measure protein</fullName>
    </submittedName>
</protein>
<feature type="transmembrane region" description="Helical" evidence="2">
    <location>
        <begin position="373"/>
        <end position="404"/>
    </location>
</feature>
<evidence type="ECO:0000313" key="5">
    <source>
        <dbReference type="EMBL" id="QDL35183.1"/>
    </source>
</evidence>
<dbReference type="PANTHER" id="PTHR37813:SF1">
    <property type="entry name" value="FELS-2 PROPHAGE PROTEIN"/>
    <property type="match status" value="1"/>
</dbReference>
<evidence type="ECO:0000259" key="3">
    <source>
        <dbReference type="Pfam" id="PF10145"/>
    </source>
</evidence>
<reference evidence="4 6" key="1">
    <citation type="submission" date="2018-11" db="EMBL/GenBank/DDBJ databases">
        <title>The first complete genome of Serratia liquefaciens isolated from metalophyte plant revel distinctness adaptive mechanisms in an extreme habitat.</title>
        <authorList>
            <person name="Caneschi W.L."/>
            <person name="Sanchez A.B."/>
            <person name="Felestrino E.B."/>
            <person name="Assis R.A.B."/>
            <person name="Lemes C.G.C."/>
            <person name="Cordeiro I.F."/>
            <person name="Fonseca N.P."/>
            <person name="Villa M."/>
            <person name="Vieira I.T."/>
            <person name="Moraes L.A."/>
            <person name="Kamino L.H.Y."/>
            <person name="do Carmo F."/>
            <person name="Garcia C.M."/>
            <person name="Almeida N.F."/>
            <person name="Silva R.S."/>
            <person name="Ferro J.A."/>
            <person name="Ferro M.I.T."/>
            <person name="Varani A.M."/>
            <person name="Ferreira R.M."/>
            <person name="dos Santos V.L."/>
            <person name="Silva U.C."/>
            <person name="Setubal J.C."/>
            <person name="Moreira L.M."/>
        </authorList>
    </citation>
    <scope>NUCLEOTIDE SEQUENCE [LARGE SCALE GENOMIC DNA]</scope>
    <source>
        <strain evidence="4 6">FG3</strain>
    </source>
</reference>
<evidence type="ECO:0000256" key="2">
    <source>
        <dbReference type="SAM" id="Phobius"/>
    </source>
</evidence>
<dbReference type="NCBIfam" id="TIGR01760">
    <property type="entry name" value="tape_meas_TP901"/>
    <property type="match status" value="1"/>
</dbReference>
<organism evidence="4 6">
    <name type="scientific">Serratia liquefaciens</name>
    <dbReference type="NCBI Taxonomy" id="614"/>
    <lineage>
        <taxon>Bacteria</taxon>
        <taxon>Pseudomonadati</taxon>
        <taxon>Pseudomonadota</taxon>
        <taxon>Gammaproteobacteria</taxon>
        <taxon>Enterobacterales</taxon>
        <taxon>Yersiniaceae</taxon>
        <taxon>Serratia</taxon>
    </lineage>
</organism>
<name>A0A515CR37_SERLI</name>
<feature type="transmembrane region" description="Helical" evidence="2">
    <location>
        <begin position="461"/>
        <end position="486"/>
    </location>
</feature>
<keyword evidence="2" id="KW-0472">Membrane</keyword>
<keyword evidence="2" id="KW-1133">Transmembrane helix</keyword>
<keyword evidence="1" id="KW-1188">Viral release from host cell</keyword>
<dbReference type="AlphaFoldDB" id="A0A515CR37"/>
<dbReference type="InterPro" id="IPR010090">
    <property type="entry name" value="Phage_tape_meas"/>
</dbReference>
<feature type="domain" description="Phage tail tape measure protein" evidence="3">
    <location>
        <begin position="86"/>
        <end position="284"/>
    </location>
</feature>